<evidence type="ECO:0000256" key="2">
    <source>
        <dbReference type="ARBA" id="ARBA00022771"/>
    </source>
</evidence>
<evidence type="ECO:0000256" key="4">
    <source>
        <dbReference type="PROSITE-ProRule" id="PRU00134"/>
    </source>
</evidence>
<dbReference type="InParanoid" id="A0A1E7EK45"/>
<evidence type="ECO:0000256" key="1">
    <source>
        <dbReference type="ARBA" id="ARBA00022723"/>
    </source>
</evidence>
<keyword evidence="2 4" id="KW-0863">Zinc-finger</keyword>
<protein>
    <recommendedName>
        <fullName evidence="5">MYND-type domain-containing protein</fullName>
    </recommendedName>
</protein>
<feature type="domain" description="MYND-type" evidence="5">
    <location>
        <begin position="192"/>
        <end position="235"/>
    </location>
</feature>
<proteinExistence type="predicted"/>
<evidence type="ECO:0000313" key="6">
    <source>
        <dbReference type="EMBL" id="OEU06248.1"/>
    </source>
</evidence>
<sequence>MGRKQKLRQEKKHIKNKAATTAEVTAAAAAAAAVATTFLNEDAIAETAEEKMLAVRVRQIERALALDNQLPRSDTHVQAMADTDNISYGEQWELFEQGVTEDECVHSMQGMGDIYMNTTEEKRIHLALPWYLEGAIRGSVQSTISLMGTFYIRSNRALYCYWGKITKKYYGGVALVDRMKFKELKDLVERECVICSKTDTSTFTLQQCKGCSVYCYCDEGCQTIHWEERKHRNECKQVHILNKYHKPYAKEIRDAVIRGDKEIPSLEKLRYKLGLTRPRKEYIEFHEPTSTHNGKIINPDDYLVAREDGTVWVGSTPRSPIRTS</sequence>
<dbReference type="AlphaFoldDB" id="A0A1E7EK45"/>
<dbReference type="GO" id="GO:0008270">
    <property type="term" value="F:zinc ion binding"/>
    <property type="evidence" value="ECO:0007669"/>
    <property type="project" value="UniProtKB-KW"/>
</dbReference>
<dbReference type="Gene3D" id="6.10.140.2220">
    <property type="match status" value="1"/>
</dbReference>
<dbReference type="Proteomes" id="UP000095751">
    <property type="component" value="Unassembled WGS sequence"/>
</dbReference>
<keyword evidence="3" id="KW-0862">Zinc</keyword>
<dbReference type="SUPFAM" id="SSF144232">
    <property type="entry name" value="HIT/MYND zinc finger-like"/>
    <property type="match status" value="1"/>
</dbReference>
<name>A0A1E7EK45_9STRA</name>
<gene>
    <name evidence="6" type="ORF">FRACYDRAFT_230826</name>
</gene>
<dbReference type="PROSITE" id="PS01360">
    <property type="entry name" value="ZF_MYND_1"/>
    <property type="match status" value="1"/>
</dbReference>
<reference evidence="6 7" key="1">
    <citation type="submission" date="2016-09" db="EMBL/GenBank/DDBJ databases">
        <title>Extensive genetic diversity and differential bi-allelic expression allows diatom success in the polar Southern Ocean.</title>
        <authorList>
            <consortium name="DOE Joint Genome Institute"/>
            <person name="Mock T."/>
            <person name="Otillar R.P."/>
            <person name="Strauss J."/>
            <person name="Dupont C."/>
            <person name="Frickenhaus S."/>
            <person name="Maumus F."/>
            <person name="Mcmullan M."/>
            <person name="Sanges R."/>
            <person name="Schmutz J."/>
            <person name="Toseland A."/>
            <person name="Valas R."/>
            <person name="Veluchamy A."/>
            <person name="Ward B.J."/>
            <person name="Allen A."/>
            <person name="Barry K."/>
            <person name="Falciatore A."/>
            <person name="Ferrante M."/>
            <person name="Fortunato A.E."/>
            <person name="Gloeckner G."/>
            <person name="Gruber A."/>
            <person name="Hipkin R."/>
            <person name="Janech M."/>
            <person name="Kroth P."/>
            <person name="Leese F."/>
            <person name="Lindquist E."/>
            <person name="Lyon B.R."/>
            <person name="Martin J."/>
            <person name="Mayer C."/>
            <person name="Parker M."/>
            <person name="Quesneville H."/>
            <person name="Raymond J."/>
            <person name="Uhlig C."/>
            <person name="Valentin K.U."/>
            <person name="Worden A.Z."/>
            <person name="Armbrust E.V."/>
            <person name="Bowler C."/>
            <person name="Green B."/>
            <person name="Moulton V."/>
            <person name="Van Oosterhout C."/>
            <person name="Grigoriev I."/>
        </authorList>
    </citation>
    <scope>NUCLEOTIDE SEQUENCE [LARGE SCALE GENOMIC DNA]</scope>
    <source>
        <strain evidence="6 7">CCMP1102</strain>
    </source>
</reference>
<evidence type="ECO:0000313" key="7">
    <source>
        <dbReference type="Proteomes" id="UP000095751"/>
    </source>
</evidence>
<dbReference type="KEGG" id="fcy:FRACYDRAFT_230826"/>
<dbReference type="PROSITE" id="PS50865">
    <property type="entry name" value="ZF_MYND_2"/>
    <property type="match status" value="1"/>
</dbReference>
<dbReference type="OrthoDB" id="5945798at2759"/>
<keyword evidence="1" id="KW-0479">Metal-binding</keyword>
<keyword evidence="7" id="KW-1185">Reference proteome</keyword>
<dbReference type="InterPro" id="IPR002893">
    <property type="entry name" value="Znf_MYND"/>
</dbReference>
<accession>A0A1E7EK45</accession>
<dbReference type="EMBL" id="KV784418">
    <property type="protein sequence ID" value="OEU06248.1"/>
    <property type="molecule type" value="Genomic_DNA"/>
</dbReference>
<evidence type="ECO:0000256" key="3">
    <source>
        <dbReference type="ARBA" id="ARBA00022833"/>
    </source>
</evidence>
<evidence type="ECO:0000259" key="5">
    <source>
        <dbReference type="PROSITE" id="PS50865"/>
    </source>
</evidence>
<organism evidence="6 7">
    <name type="scientific">Fragilariopsis cylindrus CCMP1102</name>
    <dbReference type="NCBI Taxonomy" id="635003"/>
    <lineage>
        <taxon>Eukaryota</taxon>
        <taxon>Sar</taxon>
        <taxon>Stramenopiles</taxon>
        <taxon>Ochrophyta</taxon>
        <taxon>Bacillariophyta</taxon>
        <taxon>Bacillariophyceae</taxon>
        <taxon>Bacillariophycidae</taxon>
        <taxon>Bacillariales</taxon>
        <taxon>Bacillariaceae</taxon>
        <taxon>Fragilariopsis</taxon>
    </lineage>
</organism>